<dbReference type="InterPro" id="IPR002912">
    <property type="entry name" value="ACT_dom"/>
</dbReference>
<dbReference type="EC" id="1.1.1.95" evidence="5"/>
<organism evidence="14 15">
    <name type="scientific">Thalassotalea eurytherma</name>
    <dbReference type="NCBI Taxonomy" id="1144278"/>
    <lineage>
        <taxon>Bacteria</taxon>
        <taxon>Pseudomonadati</taxon>
        <taxon>Pseudomonadota</taxon>
        <taxon>Gammaproteobacteria</taxon>
        <taxon>Alteromonadales</taxon>
        <taxon>Colwelliaceae</taxon>
        <taxon>Thalassotalea</taxon>
    </lineage>
</organism>
<evidence type="ECO:0000313" key="15">
    <source>
        <dbReference type="Proteomes" id="UP001157133"/>
    </source>
</evidence>
<comment type="pathway">
    <text evidence="2">Amino-acid biosynthesis; L-serine biosynthesis; L-serine from 3-phospho-D-glycerate: step 1/3.</text>
</comment>
<evidence type="ECO:0000256" key="10">
    <source>
        <dbReference type="ARBA" id="ARBA00048126"/>
    </source>
</evidence>
<dbReference type="InterPro" id="IPR036291">
    <property type="entry name" value="NAD(P)-bd_dom_sf"/>
</dbReference>
<evidence type="ECO:0000256" key="4">
    <source>
        <dbReference type="ARBA" id="ARBA00013001"/>
    </source>
</evidence>
<dbReference type="InterPro" id="IPR045865">
    <property type="entry name" value="ACT-like_dom_sf"/>
</dbReference>
<accession>A0ABQ6H199</accession>
<evidence type="ECO:0000256" key="9">
    <source>
        <dbReference type="ARBA" id="ARBA00030455"/>
    </source>
</evidence>
<dbReference type="CDD" id="cd12176">
    <property type="entry name" value="PGDH_3"/>
    <property type="match status" value="1"/>
</dbReference>
<dbReference type="InterPro" id="IPR029753">
    <property type="entry name" value="D-isomer_DH_CS"/>
</dbReference>
<comment type="caution">
    <text evidence="14">The sequence shown here is derived from an EMBL/GenBank/DDBJ whole genome shotgun (WGS) entry which is preliminary data.</text>
</comment>
<dbReference type="PROSITE" id="PS00670">
    <property type="entry name" value="D_2_HYDROXYACID_DH_2"/>
    <property type="match status" value="1"/>
</dbReference>
<evidence type="ECO:0000256" key="1">
    <source>
        <dbReference type="ARBA" id="ARBA00003800"/>
    </source>
</evidence>
<comment type="catalytic activity">
    <reaction evidence="10">
        <text>(R)-2-hydroxyglutarate + NAD(+) = 2-oxoglutarate + NADH + H(+)</text>
        <dbReference type="Rhea" id="RHEA:49612"/>
        <dbReference type="ChEBI" id="CHEBI:15378"/>
        <dbReference type="ChEBI" id="CHEBI:15801"/>
        <dbReference type="ChEBI" id="CHEBI:16810"/>
        <dbReference type="ChEBI" id="CHEBI:57540"/>
        <dbReference type="ChEBI" id="CHEBI:57945"/>
        <dbReference type="EC" id="1.1.1.399"/>
    </reaction>
</comment>
<evidence type="ECO:0000256" key="11">
    <source>
        <dbReference type="ARBA" id="ARBA00048731"/>
    </source>
</evidence>
<dbReference type="InterPro" id="IPR050418">
    <property type="entry name" value="D-iso_2-hydroxyacid_DH_PdxB"/>
</dbReference>
<evidence type="ECO:0000256" key="3">
    <source>
        <dbReference type="ARBA" id="ARBA00005854"/>
    </source>
</evidence>
<comment type="function">
    <text evidence="1">Catalyzes the reversible oxidation of 3-phospho-D-glycerate to 3-phosphonooxypyruvate, the first step of the phosphorylated L-serine biosynthesis pathway. Also catalyzes the reversible oxidation of 2-hydroxyglutarate to 2-oxoglutarate.</text>
</comment>
<evidence type="ECO:0000256" key="5">
    <source>
        <dbReference type="ARBA" id="ARBA00013143"/>
    </source>
</evidence>
<evidence type="ECO:0000259" key="13">
    <source>
        <dbReference type="PROSITE" id="PS51671"/>
    </source>
</evidence>
<dbReference type="PROSITE" id="PS51671">
    <property type="entry name" value="ACT"/>
    <property type="match status" value="1"/>
</dbReference>
<dbReference type="EC" id="1.1.1.399" evidence="4"/>
<keyword evidence="8" id="KW-0520">NAD</keyword>
<dbReference type="NCBIfam" id="NF008759">
    <property type="entry name" value="PRK11790.1"/>
    <property type="match status" value="1"/>
</dbReference>
<keyword evidence="7 12" id="KW-0560">Oxidoreductase</keyword>
<name>A0ABQ6H199_9GAMM</name>
<dbReference type="InterPro" id="IPR054480">
    <property type="entry name" value="AHAS_small-like_ACT"/>
</dbReference>
<dbReference type="SUPFAM" id="SSF55021">
    <property type="entry name" value="ACT-like"/>
    <property type="match status" value="1"/>
</dbReference>
<dbReference type="RefSeq" id="WP_284206640.1">
    <property type="nucleotide sequence ID" value="NZ_BSSU01000003.1"/>
</dbReference>
<evidence type="ECO:0000256" key="2">
    <source>
        <dbReference type="ARBA" id="ARBA00005216"/>
    </source>
</evidence>
<evidence type="ECO:0000256" key="6">
    <source>
        <dbReference type="ARBA" id="ARBA00021582"/>
    </source>
</evidence>
<dbReference type="Gene3D" id="3.40.50.720">
    <property type="entry name" value="NAD(P)-binding Rossmann-like Domain"/>
    <property type="match status" value="2"/>
</dbReference>
<dbReference type="InterPro" id="IPR006139">
    <property type="entry name" value="D-isomer_2_OHA_DH_cat_dom"/>
</dbReference>
<dbReference type="SUPFAM" id="SSF52283">
    <property type="entry name" value="Formate/glycerate dehydrogenase catalytic domain-like"/>
    <property type="match status" value="1"/>
</dbReference>
<dbReference type="Gene3D" id="3.30.70.260">
    <property type="match status" value="1"/>
</dbReference>
<dbReference type="InterPro" id="IPR029752">
    <property type="entry name" value="D-isomer_DH_CS1"/>
</dbReference>
<evidence type="ECO:0000256" key="7">
    <source>
        <dbReference type="ARBA" id="ARBA00023002"/>
    </source>
</evidence>
<evidence type="ECO:0000313" key="14">
    <source>
        <dbReference type="EMBL" id="GLX81319.1"/>
    </source>
</evidence>
<sequence>MSKVSLAKDKIKILLLEGVHQSAVEELKSKGYTNIEYLKTSLSDQELIEKIKDVHFIGIRSRTQLTEQVLAHANRLVAIGCFCIGTNQVELPAAQIRGIPVFNAPFSNTRSVAELVLGEILLLLRGIPEKNAKAHRGVWNKSAAGSVEARGKTLGIIGYGHIGTQLGILAETIGMKVRFFDIETKLPLGNASQASSLTQLFKEADVVSLHVPETIQTQNMISIAEFDAMKDGVIFINASRGTVVDIDALASAVESKKVGGAAIDVFPVEPKSNDEEFISPLRAFDNVILTPHVGGSTKEAQENIGLEVASKMAKYSDNGSTLSAVNFPEVSLPEHAGTSRLLHIHENRPGIITQINTIFAENDVNIAAQYLQTDDKIGYVVIDVETENSEKALAKLKLIDGTIRARILH</sequence>
<dbReference type="PANTHER" id="PTHR43761:SF1">
    <property type="entry name" value="D-ISOMER SPECIFIC 2-HYDROXYACID DEHYDROGENASE CATALYTIC DOMAIN-CONTAINING PROTEIN-RELATED"/>
    <property type="match status" value="1"/>
</dbReference>
<comment type="catalytic activity">
    <reaction evidence="11">
        <text>(2R)-3-phosphoglycerate + NAD(+) = 3-phosphooxypyruvate + NADH + H(+)</text>
        <dbReference type="Rhea" id="RHEA:12641"/>
        <dbReference type="ChEBI" id="CHEBI:15378"/>
        <dbReference type="ChEBI" id="CHEBI:18110"/>
        <dbReference type="ChEBI" id="CHEBI:57540"/>
        <dbReference type="ChEBI" id="CHEBI:57945"/>
        <dbReference type="ChEBI" id="CHEBI:58272"/>
        <dbReference type="EC" id="1.1.1.95"/>
    </reaction>
</comment>
<dbReference type="Pfam" id="PF22629">
    <property type="entry name" value="ACT_AHAS_ss"/>
    <property type="match status" value="1"/>
</dbReference>
<comment type="similarity">
    <text evidence="3 12">Belongs to the D-isomer specific 2-hydroxyacid dehydrogenase family.</text>
</comment>
<evidence type="ECO:0000256" key="12">
    <source>
        <dbReference type="RuleBase" id="RU003719"/>
    </source>
</evidence>
<gene>
    <name evidence="14" type="ORF">theurythT_07710</name>
</gene>
<reference evidence="14 15" key="1">
    <citation type="submission" date="2023-03" db="EMBL/GenBank/DDBJ databases">
        <title>Draft genome sequence of Thalassotalea eurytherma JCM 18482T.</title>
        <authorList>
            <person name="Sawabe T."/>
        </authorList>
    </citation>
    <scope>NUCLEOTIDE SEQUENCE [LARGE SCALE GENOMIC DNA]</scope>
    <source>
        <strain evidence="14 15">JCM 18482</strain>
    </source>
</reference>
<dbReference type="InterPro" id="IPR006140">
    <property type="entry name" value="D-isomer_DH_NAD-bd"/>
</dbReference>
<dbReference type="SUPFAM" id="SSF51735">
    <property type="entry name" value="NAD(P)-binding Rossmann-fold domains"/>
    <property type="match status" value="1"/>
</dbReference>
<protein>
    <recommendedName>
        <fullName evidence="6">D-3-phosphoglycerate dehydrogenase</fullName>
        <ecNumber evidence="4">1.1.1.399</ecNumber>
        <ecNumber evidence="5">1.1.1.95</ecNumber>
    </recommendedName>
    <alternativeName>
        <fullName evidence="9">2-oxoglutarate reductase</fullName>
    </alternativeName>
</protein>
<dbReference type="PROSITE" id="PS00671">
    <property type="entry name" value="D_2_HYDROXYACID_DH_3"/>
    <property type="match status" value="1"/>
</dbReference>
<dbReference type="EMBL" id="BSSU01000003">
    <property type="protein sequence ID" value="GLX81319.1"/>
    <property type="molecule type" value="Genomic_DNA"/>
</dbReference>
<dbReference type="CDD" id="cd04901">
    <property type="entry name" value="ACT_3PGDH"/>
    <property type="match status" value="1"/>
</dbReference>
<evidence type="ECO:0000256" key="8">
    <source>
        <dbReference type="ARBA" id="ARBA00023027"/>
    </source>
</evidence>
<dbReference type="PROSITE" id="PS00065">
    <property type="entry name" value="D_2_HYDROXYACID_DH_1"/>
    <property type="match status" value="1"/>
</dbReference>
<feature type="domain" description="ACT" evidence="13">
    <location>
        <begin position="340"/>
        <end position="409"/>
    </location>
</feature>
<keyword evidence="15" id="KW-1185">Reference proteome</keyword>
<dbReference type="Pfam" id="PF02826">
    <property type="entry name" value="2-Hacid_dh_C"/>
    <property type="match status" value="1"/>
</dbReference>
<dbReference type="PANTHER" id="PTHR43761">
    <property type="entry name" value="D-ISOMER SPECIFIC 2-HYDROXYACID DEHYDROGENASE FAMILY PROTEIN (AFU_ORTHOLOGUE AFUA_1G13630)"/>
    <property type="match status" value="1"/>
</dbReference>
<dbReference type="Proteomes" id="UP001157133">
    <property type="component" value="Unassembled WGS sequence"/>
</dbReference>
<proteinExistence type="inferred from homology"/>
<dbReference type="Pfam" id="PF00389">
    <property type="entry name" value="2-Hacid_dh"/>
    <property type="match status" value="1"/>
</dbReference>